<dbReference type="EMBL" id="JANPWB010000015">
    <property type="protein sequence ID" value="KAJ1091819.1"/>
    <property type="molecule type" value="Genomic_DNA"/>
</dbReference>
<evidence type="ECO:0000313" key="2">
    <source>
        <dbReference type="EMBL" id="KAJ1091819.1"/>
    </source>
</evidence>
<reference evidence="2" key="1">
    <citation type="journal article" date="2022" name="bioRxiv">
        <title>Sequencing and chromosome-scale assembly of the giantPleurodeles waltlgenome.</title>
        <authorList>
            <person name="Brown T."/>
            <person name="Elewa A."/>
            <person name="Iarovenko S."/>
            <person name="Subramanian E."/>
            <person name="Araus A.J."/>
            <person name="Petzold A."/>
            <person name="Susuki M."/>
            <person name="Suzuki K.-i.T."/>
            <person name="Hayashi T."/>
            <person name="Toyoda A."/>
            <person name="Oliveira C."/>
            <person name="Osipova E."/>
            <person name="Leigh N.D."/>
            <person name="Simon A."/>
            <person name="Yun M.H."/>
        </authorList>
    </citation>
    <scope>NUCLEOTIDE SEQUENCE</scope>
    <source>
        <strain evidence="2">20211129_DDA</strain>
        <tissue evidence="2">Liver</tissue>
    </source>
</reference>
<protein>
    <submittedName>
        <fullName evidence="2">Uncharacterized protein</fullName>
    </submittedName>
</protein>
<proteinExistence type="predicted"/>
<keyword evidence="3" id="KW-1185">Reference proteome</keyword>
<gene>
    <name evidence="2" type="ORF">NDU88_004934</name>
</gene>
<dbReference type="Proteomes" id="UP001066276">
    <property type="component" value="Chromosome 11"/>
</dbReference>
<evidence type="ECO:0000256" key="1">
    <source>
        <dbReference type="SAM" id="MobiDB-lite"/>
    </source>
</evidence>
<comment type="caution">
    <text evidence="2">The sequence shown here is derived from an EMBL/GenBank/DDBJ whole genome shotgun (WGS) entry which is preliminary data.</text>
</comment>
<dbReference type="AlphaFoldDB" id="A0AAV7LN51"/>
<name>A0AAV7LN51_PLEWA</name>
<feature type="region of interest" description="Disordered" evidence="1">
    <location>
        <begin position="69"/>
        <end position="93"/>
    </location>
</feature>
<evidence type="ECO:0000313" key="3">
    <source>
        <dbReference type="Proteomes" id="UP001066276"/>
    </source>
</evidence>
<organism evidence="2 3">
    <name type="scientific">Pleurodeles waltl</name>
    <name type="common">Iberian ribbed newt</name>
    <dbReference type="NCBI Taxonomy" id="8319"/>
    <lineage>
        <taxon>Eukaryota</taxon>
        <taxon>Metazoa</taxon>
        <taxon>Chordata</taxon>
        <taxon>Craniata</taxon>
        <taxon>Vertebrata</taxon>
        <taxon>Euteleostomi</taxon>
        <taxon>Amphibia</taxon>
        <taxon>Batrachia</taxon>
        <taxon>Caudata</taxon>
        <taxon>Salamandroidea</taxon>
        <taxon>Salamandridae</taxon>
        <taxon>Pleurodelinae</taxon>
        <taxon>Pleurodeles</taxon>
    </lineage>
</organism>
<accession>A0AAV7LN51</accession>
<sequence>MELVWYHRHCTVTSRDPRRAQSGGLHCSRRNRKDHCRVTLQDSIRSGMFARNGTRMVSQTLRCDVTRPVESAERRPPLQQMELQRPLSGYFAG</sequence>